<dbReference type="AlphaFoldDB" id="A0A1H8JQL1"/>
<protein>
    <submittedName>
        <fullName evidence="1">Uncharacterized protein</fullName>
    </submittedName>
</protein>
<dbReference type="EMBL" id="FOBF01000040">
    <property type="protein sequence ID" value="SEN83030.1"/>
    <property type="molecule type" value="Genomic_DNA"/>
</dbReference>
<name>A0A1H8JQL1_9ACTN</name>
<accession>A0A1H8JQL1</accession>
<evidence type="ECO:0000313" key="2">
    <source>
        <dbReference type="Proteomes" id="UP000198953"/>
    </source>
</evidence>
<sequence>MSAKARRERIRMTDDASGRLSDEKARLLATQLQESWDCRWQVMWEPWGRKFRAFPAYDMDVHTPVEGATLRELWRAVLDVDQELLFAMAEAIPAHPPTVIHIPPGILQEVFG</sequence>
<dbReference type="RefSeq" id="WP_091105994.1">
    <property type="nucleotide sequence ID" value="NZ_FOBF01000040.1"/>
</dbReference>
<keyword evidence="2" id="KW-1185">Reference proteome</keyword>
<organism evidence="1 2">
    <name type="scientific">Nonomuraea pusilla</name>
    <dbReference type="NCBI Taxonomy" id="46177"/>
    <lineage>
        <taxon>Bacteria</taxon>
        <taxon>Bacillati</taxon>
        <taxon>Actinomycetota</taxon>
        <taxon>Actinomycetes</taxon>
        <taxon>Streptosporangiales</taxon>
        <taxon>Streptosporangiaceae</taxon>
        <taxon>Nonomuraea</taxon>
    </lineage>
</organism>
<proteinExistence type="predicted"/>
<gene>
    <name evidence="1" type="ORF">SAMN05660976_08415</name>
</gene>
<dbReference type="Proteomes" id="UP000198953">
    <property type="component" value="Unassembled WGS sequence"/>
</dbReference>
<evidence type="ECO:0000313" key="1">
    <source>
        <dbReference type="EMBL" id="SEN83030.1"/>
    </source>
</evidence>
<dbReference type="OrthoDB" id="3540749at2"/>
<reference evidence="1 2" key="1">
    <citation type="submission" date="2016-10" db="EMBL/GenBank/DDBJ databases">
        <authorList>
            <person name="de Groot N.N."/>
        </authorList>
    </citation>
    <scope>NUCLEOTIDE SEQUENCE [LARGE SCALE GENOMIC DNA]</scope>
    <source>
        <strain evidence="1 2">DSM 43357</strain>
    </source>
</reference>